<feature type="compositionally biased region" description="Basic and acidic residues" evidence="1">
    <location>
        <begin position="368"/>
        <end position="380"/>
    </location>
</feature>
<proteinExistence type="predicted"/>
<dbReference type="EMBL" id="CAJZCX010000011">
    <property type="protein sequence ID" value="CAG9480857.1"/>
    <property type="molecule type" value="Genomic_DNA"/>
</dbReference>
<keyword evidence="2" id="KW-0812">Transmembrane</keyword>
<feature type="region of interest" description="Disordered" evidence="1">
    <location>
        <begin position="368"/>
        <end position="426"/>
    </location>
</feature>
<reference evidence="3" key="1">
    <citation type="submission" date="2021-09" db="EMBL/GenBank/DDBJ databases">
        <authorList>
            <consortium name="Pathogen Informatics"/>
        </authorList>
    </citation>
    <scope>NUCLEOTIDE SEQUENCE</scope>
    <source>
        <strain evidence="3">PvW1</strain>
    </source>
</reference>
<evidence type="ECO:0000256" key="2">
    <source>
        <dbReference type="SAM" id="Phobius"/>
    </source>
</evidence>
<evidence type="ECO:0000313" key="3">
    <source>
        <dbReference type="EMBL" id="CAG9480857.1"/>
    </source>
</evidence>
<feature type="compositionally biased region" description="Basic residues" evidence="1">
    <location>
        <begin position="415"/>
        <end position="426"/>
    </location>
</feature>
<organism evidence="3 4">
    <name type="scientific">Plasmodium vivax</name>
    <name type="common">malaria parasite P. vivax</name>
    <dbReference type="NCBI Taxonomy" id="5855"/>
    <lineage>
        <taxon>Eukaryota</taxon>
        <taxon>Sar</taxon>
        <taxon>Alveolata</taxon>
        <taxon>Apicomplexa</taxon>
        <taxon>Aconoidasida</taxon>
        <taxon>Haemosporida</taxon>
        <taxon>Plasmodiidae</taxon>
        <taxon>Plasmodium</taxon>
        <taxon>Plasmodium (Plasmodium)</taxon>
    </lineage>
</organism>
<gene>
    <name evidence="3" type="ORF">PVW1_070042500</name>
</gene>
<protein>
    <submittedName>
        <fullName evidence="3">(malaria parasite P. vivax) hypothetical protein</fullName>
    </submittedName>
</protein>
<sequence>MNYLENLCDKNEYPNDLPSCKQYKKLNDELNNNTDNDNYCKCMCCVNCSDNEEDVKNCCKNGVTSNFVVNCEGDCAKKPRKATLTNEYKKFCNNICNKLIKLSTILKDKNKIGDRCSYYNYWALEELWKIPDTNSVSNTNSNVKNSFTYCEKIILQKVIEGINRKNVVKNEPCKFYFDGTFNEWKNEKYMHDYFKNVDHLKGKTTVGNPKNKDYCEYVSKIASLYNDYLSECCTYFFFGYYWDHCPKFFKCNKDLNPYKLLKAFNCSDALLTKYPESLLQSLAIDRDVILRSRIKGCRGLACDPFYMTVLFGFSVLGILLLFFFFYKFTPLGSKANRKERMKREMNHHFEEKAMNHHFEEKSMNRHFEEKEKNRHVGGKEKNRHVGGKEKNRHLEEKERYKPPPKKSPQSQASTSKKRIKIAYHPT</sequence>
<accession>A0A8S4HHM3</accession>
<evidence type="ECO:0000256" key="1">
    <source>
        <dbReference type="SAM" id="MobiDB-lite"/>
    </source>
</evidence>
<keyword evidence="2" id="KW-1133">Transmembrane helix</keyword>
<dbReference type="Pfam" id="PF05795">
    <property type="entry name" value="Plasmodium_Vir"/>
    <property type="match status" value="2"/>
</dbReference>
<dbReference type="VEuPathDB" id="PlasmoDB:PVPAM_070043200"/>
<dbReference type="AlphaFoldDB" id="A0A8S4HHM3"/>
<keyword evidence="2" id="KW-0472">Membrane</keyword>
<feature type="compositionally biased region" description="Basic and acidic residues" evidence="1">
    <location>
        <begin position="386"/>
        <end position="401"/>
    </location>
</feature>
<dbReference type="Proteomes" id="UP000779233">
    <property type="component" value="Unassembled WGS sequence"/>
</dbReference>
<evidence type="ECO:0000313" key="4">
    <source>
        <dbReference type="Proteomes" id="UP000779233"/>
    </source>
</evidence>
<name>A0A8S4HHM3_PLAVI</name>
<comment type="caution">
    <text evidence="3">The sequence shown here is derived from an EMBL/GenBank/DDBJ whole genome shotgun (WGS) entry which is preliminary data.</text>
</comment>
<feature type="transmembrane region" description="Helical" evidence="2">
    <location>
        <begin position="305"/>
        <end position="328"/>
    </location>
</feature>
<dbReference type="InterPro" id="IPR008780">
    <property type="entry name" value="Plasmodium_Vir"/>
</dbReference>